<name>A0A392Q416_9FABA</name>
<comment type="caution">
    <text evidence="2">The sequence shown here is derived from an EMBL/GenBank/DDBJ whole genome shotgun (WGS) entry which is preliminary data.</text>
</comment>
<protein>
    <submittedName>
        <fullName evidence="2">Uncharacterized protein</fullName>
    </submittedName>
</protein>
<reference evidence="2 3" key="1">
    <citation type="journal article" date="2018" name="Front. Plant Sci.">
        <title>Red Clover (Trifolium pratense) and Zigzag Clover (T. medium) - A Picture of Genomic Similarities and Differences.</title>
        <authorList>
            <person name="Dluhosova J."/>
            <person name="Istvanek J."/>
            <person name="Nedelnik J."/>
            <person name="Repkova J."/>
        </authorList>
    </citation>
    <scope>NUCLEOTIDE SEQUENCE [LARGE SCALE GENOMIC DNA]</scope>
    <source>
        <strain evidence="3">cv. 10/8</strain>
        <tissue evidence="2">Leaf</tissue>
    </source>
</reference>
<keyword evidence="3" id="KW-1185">Reference proteome</keyword>
<evidence type="ECO:0000313" key="3">
    <source>
        <dbReference type="Proteomes" id="UP000265520"/>
    </source>
</evidence>
<accession>A0A392Q416</accession>
<proteinExistence type="predicted"/>
<organism evidence="2 3">
    <name type="scientific">Trifolium medium</name>
    <dbReference type="NCBI Taxonomy" id="97028"/>
    <lineage>
        <taxon>Eukaryota</taxon>
        <taxon>Viridiplantae</taxon>
        <taxon>Streptophyta</taxon>
        <taxon>Embryophyta</taxon>
        <taxon>Tracheophyta</taxon>
        <taxon>Spermatophyta</taxon>
        <taxon>Magnoliopsida</taxon>
        <taxon>eudicotyledons</taxon>
        <taxon>Gunneridae</taxon>
        <taxon>Pentapetalae</taxon>
        <taxon>rosids</taxon>
        <taxon>fabids</taxon>
        <taxon>Fabales</taxon>
        <taxon>Fabaceae</taxon>
        <taxon>Papilionoideae</taxon>
        <taxon>50 kb inversion clade</taxon>
        <taxon>NPAAA clade</taxon>
        <taxon>Hologalegina</taxon>
        <taxon>IRL clade</taxon>
        <taxon>Trifolieae</taxon>
        <taxon>Trifolium</taxon>
    </lineage>
</organism>
<evidence type="ECO:0000313" key="2">
    <source>
        <dbReference type="EMBL" id="MCI18470.1"/>
    </source>
</evidence>
<dbReference type="AlphaFoldDB" id="A0A392Q416"/>
<feature type="region of interest" description="Disordered" evidence="1">
    <location>
        <begin position="86"/>
        <end position="105"/>
    </location>
</feature>
<evidence type="ECO:0000256" key="1">
    <source>
        <dbReference type="SAM" id="MobiDB-lite"/>
    </source>
</evidence>
<feature type="non-terminal residue" evidence="2">
    <location>
        <position position="1"/>
    </location>
</feature>
<sequence>VNTSALLQGRVTTTVKQIPVIIPPPEPTKVVILPPQLSARVHTSMLLHERVSTIIKPNPVIIPPLKPPEVVVLPLSQLSATDHDCEDVDHSDLIPPMNPPPKPPDWIDTETSSPFLLRWSERFLEKQRGQWNWV</sequence>
<dbReference type="EMBL" id="LXQA010110282">
    <property type="protein sequence ID" value="MCI18470.1"/>
    <property type="molecule type" value="Genomic_DNA"/>
</dbReference>
<dbReference type="Proteomes" id="UP000265520">
    <property type="component" value="Unassembled WGS sequence"/>
</dbReference>